<dbReference type="SMART" id="SM00184">
    <property type="entry name" value="RING"/>
    <property type="match status" value="1"/>
</dbReference>
<feature type="region of interest" description="Disordered" evidence="4">
    <location>
        <begin position="48"/>
        <end position="82"/>
    </location>
</feature>
<evidence type="ECO:0000256" key="4">
    <source>
        <dbReference type="SAM" id="MobiDB-lite"/>
    </source>
</evidence>
<keyword evidence="7" id="KW-1185">Reference proteome</keyword>
<feature type="compositionally biased region" description="Low complexity" evidence="4">
    <location>
        <begin position="50"/>
        <end position="66"/>
    </location>
</feature>
<evidence type="ECO:0000313" key="7">
    <source>
        <dbReference type="Proteomes" id="UP001498398"/>
    </source>
</evidence>
<dbReference type="InterPro" id="IPR001841">
    <property type="entry name" value="Znf_RING"/>
</dbReference>
<organism evidence="6 7">
    <name type="scientific">Marasmiellus scandens</name>
    <dbReference type="NCBI Taxonomy" id="2682957"/>
    <lineage>
        <taxon>Eukaryota</taxon>
        <taxon>Fungi</taxon>
        <taxon>Dikarya</taxon>
        <taxon>Basidiomycota</taxon>
        <taxon>Agaricomycotina</taxon>
        <taxon>Agaricomycetes</taxon>
        <taxon>Agaricomycetidae</taxon>
        <taxon>Agaricales</taxon>
        <taxon>Marasmiineae</taxon>
        <taxon>Omphalotaceae</taxon>
        <taxon>Marasmiellus</taxon>
    </lineage>
</organism>
<evidence type="ECO:0000259" key="5">
    <source>
        <dbReference type="SMART" id="SM00184"/>
    </source>
</evidence>
<name>A0ABR1IY13_9AGAR</name>
<feature type="compositionally biased region" description="Low complexity" evidence="4">
    <location>
        <begin position="133"/>
        <end position="147"/>
    </location>
</feature>
<feature type="domain" description="RING-type" evidence="5">
    <location>
        <begin position="352"/>
        <end position="485"/>
    </location>
</feature>
<sequence length="491" mass="54317">MNLLDNFKQYFVTGNFRSKDNPRKRVRFEDEDNVESENVNTRVKRRKTLANGTASASAISNSADSGSRARATPSQNDGDDDFDVAKWQSLLHRVIVPDNSEGTRVISSDTNSFVNTARSDATSCASLNSQPQSFRPSSSNVPSSTSSRLFPPNVDVPSELTNWPLVIYTLLNEPSIKAGTNATPVRNRLRRHDSKRWPEVLWRVLQAENDLADVSNAGSSSRSNDTDMSTPGASGSGNSTADDGCESEESEEEWSEESDEDIDEVLALKSDMIKARLAIEDGDDLYGHGQWEPSLLQRPSSSLCLDKDSPASEYTRPPSDSSNLRLNTSPKLMHEKKPKLSNPLHFLGTYRCPICLSPPIKATLTPCGHITCARCLWMCIKASGYEPPLDDEVGDVIAAGGGVELFRDEENQFQGYTSIHGAEGDSWVHGDMRDDGSEDDDPGPGWRWRYRIDLNNVMNGDGRMGVWRERVRDQGKDKEPRCPICRAIIPA</sequence>
<proteinExistence type="predicted"/>
<feature type="region of interest" description="Disordered" evidence="4">
    <location>
        <begin position="213"/>
        <end position="261"/>
    </location>
</feature>
<dbReference type="InterPro" id="IPR049627">
    <property type="entry name" value="SLX8"/>
</dbReference>
<feature type="compositionally biased region" description="Polar residues" evidence="4">
    <location>
        <begin position="318"/>
        <end position="330"/>
    </location>
</feature>
<feature type="region of interest" description="Disordered" evidence="4">
    <location>
        <begin position="124"/>
        <end position="153"/>
    </location>
</feature>
<reference evidence="6 7" key="1">
    <citation type="submission" date="2024-01" db="EMBL/GenBank/DDBJ databases">
        <title>A draft genome for the cacao thread blight pathogen Marasmiellus scandens.</title>
        <authorList>
            <person name="Baruah I.K."/>
            <person name="Leung J."/>
            <person name="Bukari Y."/>
            <person name="Amoako-Attah I."/>
            <person name="Meinhardt L.W."/>
            <person name="Bailey B.A."/>
            <person name="Cohen S.P."/>
        </authorList>
    </citation>
    <scope>NUCLEOTIDE SEQUENCE [LARGE SCALE GENOMIC DNA]</scope>
    <source>
        <strain evidence="6 7">GH-19</strain>
    </source>
</reference>
<dbReference type="Pfam" id="PF00097">
    <property type="entry name" value="zf-C3HC4"/>
    <property type="match status" value="1"/>
</dbReference>
<dbReference type="Proteomes" id="UP001498398">
    <property type="component" value="Unassembled WGS sequence"/>
</dbReference>
<protein>
    <recommendedName>
        <fullName evidence="5">RING-type domain-containing protein</fullName>
    </recommendedName>
</protein>
<keyword evidence="2" id="KW-0863">Zinc-finger</keyword>
<dbReference type="PANTHER" id="PTHR47094:SF1">
    <property type="entry name" value="RING-TYPE E3 UBIQUITIN TRANSFERASE"/>
    <property type="match status" value="1"/>
</dbReference>
<dbReference type="InterPro" id="IPR018957">
    <property type="entry name" value="Znf_C3HC4_RING-type"/>
</dbReference>
<dbReference type="Gene3D" id="3.30.40.10">
    <property type="entry name" value="Zinc/RING finger domain, C3HC4 (zinc finger)"/>
    <property type="match status" value="1"/>
</dbReference>
<comment type="caution">
    <text evidence="6">The sequence shown here is derived from an EMBL/GenBank/DDBJ whole genome shotgun (WGS) entry which is preliminary data.</text>
</comment>
<dbReference type="InterPro" id="IPR013083">
    <property type="entry name" value="Znf_RING/FYVE/PHD"/>
</dbReference>
<feature type="compositionally biased region" description="Polar residues" evidence="4">
    <location>
        <begin position="216"/>
        <end position="241"/>
    </location>
</feature>
<dbReference type="SUPFAM" id="SSF57850">
    <property type="entry name" value="RING/U-box"/>
    <property type="match status" value="1"/>
</dbReference>
<feature type="compositionally biased region" description="Acidic residues" evidence="4">
    <location>
        <begin position="243"/>
        <end position="261"/>
    </location>
</feature>
<gene>
    <name evidence="6" type="ORF">VKT23_016092</name>
</gene>
<evidence type="ECO:0000256" key="1">
    <source>
        <dbReference type="ARBA" id="ARBA00022723"/>
    </source>
</evidence>
<evidence type="ECO:0000256" key="2">
    <source>
        <dbReference type="ARBA" id="ARBA00022771"/>
    </source>
</evidence>
<accession>A0ABR1IY13</accession>
<keyword evidence="1" id="KW-0479">Metal-binding</keyword>
<dbReference type="EMBL" id="JBANRG010000058">
    <property type="protein sequence ID" value="KAK7442494.1"/>
    <property type="molecule type" value="Genomic_DNA"/>
</dbReference>
<dbReference type="PANTHER" id="PTHR47094">
    <property type="entry name" value="ELFLESS, ISOFORM B"/>
    <property type="match status" value="1"/>
</dbReference>
<keyword evidence="3" id="KW-0862">Zinc</keyword>
<feature type="region of interest" description="Disordered" evidence="4">
    <location>
        <begin position="299"/>
        <end position="334"/>
    </location>
</feature>
<evidence type="ECO:0000256" key="3">
    <source>
        <dbReference type="ARBA" id="ARBA00022833"/>
    </source>
</evidence>
<evidence type="ECO:0000313" key="6">
    <source>
        <dbReference type="EMBL" id="KAK7442494.1"/>
    </source>
</evidence>